<dbReference type="AlphaFoldDB" id="A0A250V514"/>
<evidence type="ECO:0000313" key="3">
    <source>
        <dbReference type="Proteomes" id="UP000217446"/>
    </source>
</evidence>
<dbReference type="EMBL" id="BDQI01000001">
    <property type="protein sequence ID" value="GAX49263.1"/>
    <property type="molecule type" value="Genomic_DNA"/>
</dbReference>
<keyword evidence="3" id="KW-1185">Reference proteome</keyword>
<proteinExistence type="predicted"/>
<feature type="region of interest" description="Disordered" evidence="1">
    <location>
        <begin position="1"/>
        <end position="34"/>
    </location>
</feature>
<evidence type="ECO:0000256" key="1">
    <source>
        <dbReference type="SAM" id="MobiDB-lite"/>
    </source>
</evidence>
<dbReference type="Proteomes" id="UP000217446">
    <property type="component" value="Unassembled WGS sequence"/>
</dbReference>
<accession>A0A250V514</accession>
<gene>
    <name evidence="2" type="ORF">SO3561_00751</name>
</gene>
<comment type="caution">
    <text evidence="2">The sequence shown here is derived from an EMBL/GenBank/DDBJ whole genome shotgun (WGS) entry which is preliminary data.</text>
</comment>
<sequence>MTEQSAMGRLIATEVAPASGGKSASTAEHAPTGV</sequence>
<protein>
    <submittedName>
        <fullName evidence="2">Uncharacterized protein</fullName>
    </submittedName>
</protein>
<reference evidence="3" key="1">
    <citation type="submission" date="2017-05" db="EMBL/GenBank/DDBJ databases">
        <title>Streptomyces olivochromogenes NBRC 3561 whole genome shotgun sequence.</title>
        <authorList>
            <person name="Dohra H."/>
            <person name="Kodani S."/>
        </authorList>
    </citation>
    <scope>NUCLEOTIDE SEQUENCE [LARGE SCALE GENOMIC DNA]</scope>
    <source>
        <strain evidence="3">NBRC 3561</strain>
    </source>
</reference>
<evidence type="ECO:0000313" key="2">
    <source>
        <dbReference type="EMBL" id="GAX49263.1"/>
    </source>
</evidence>
<organism evidence="2 3">
    <name type="scientific">Streptomyces olivochromogenes</name>
    <dbReference type="NCBI Taxonomy" id="1963"/>
    <lineage>
        <taxon>Bacteria</taxon>
        <taxon>Bacillati</taxon>
        <taxon>Actinomycetota</taxon>
        <taxon>Actinomycetes</taxon>
        <taxon>Kitasatosporales</taxon>
        <taxon>Streptomycetaceae</taxon>
        <taxon>Streptomyces</taxon>
    </lineage>
</organism>
<name>A0A250V514_STROL</name>